<dbReference type="GO" id="GO:0030154">
    <property type="term" value="P:cell differentiation"/>
    <property type="evidence" value="ECO:0007669"/>
    <property type="project" value="TreeGrafter"/>
</dbReference>
<accession>A0AAX7U0C8</accession>
<dbReference type="PANTHER" id="PTHR24082">
    <property type="entry name" value="NUCLEAR HORMONE RECEPTOR"/>
    <property type="match status" value="1"/>
</dbReference>
<dbReference type="PANTHER" id="PTHR24082:SF507">
    <property type="entry name" value="BILE ACID RECEPTOR-RELATED"/>
    <property type="match status" value="1"/>
</dbReference>
<dbReference type="Gene3D" id="3.30.50.10">
    <property type="entry name" value="Erythroid Transcription Factor GATA-1, subunit A"/>
    <property type="match status" value="1"/>
</dbReference>
<dbReference type="Proteomes" id="UP000265100">
    <property type="component" value="Chromosome 7"/>
</dbReference>
<dbReference type="PROSITE" id="PS51030">
    <property type="entry name" value="NUCLEAR_REC_DBD_2"/>
    <property type="match status" value="1"/>
</dbReference>
<dbReference type="InterPro" id="IPR001628">
    <property type="entry name" value="Znf_hrmn_rcpt"/>
</dbReference>
<keyword evidence="5" id="KW-0238">DNA-binding</keyword>
<dbReference type="InterPro" id="IPR013088">
    <property type="entry name" value="Znf_NHR/GATA"/>
</dbReference>
<dbReference type="InterPro" id="IPR035500">
    <property type="entry name" value="NHR-like_dom_sf"/>
</dbReference>
<feature type="domain" description="Nuclear receptor" evidence="10">
    <location>
        <begin position="134"/>
        <end position="209"/>
    </location>
</feature>
<dbReference type="Pfam" id="PF00105">
    <property type="entry name" value="zf-C4"/>
    <property type="match status" value="1"/>
</dbReference>
<dbReference type="GO" id="GO:0008270">
    <property type="term" value="F:zinc ion binding"/>
    <property type="evidence" value="ECO:0007669"/>
    <property type="project" value="UniProtKB-KW"/>
</dbReference>
<dbReference type="GO" id="GO:0004879">
    <property type="term" value="F:nuclear receptor activity"/>
    <property type="evidence" value="ECO:0007669"/>
    <property type="project" value="TreeGrafter"/>
</dbReference>
<dbReference type="GO" id="GO:0045944">
    <property type="term" value="P:positive regulation of transcription by RNA polymerase II"/>
    <property type="evidence" value="ECO:0007669"/>
    <property type="project" value="TreeGrafter"/>
</dbReference>
<dbReference type="FunFam" id="3.30.50.10:FF:000021">
    <property type="entry name" value="bile acid receptor isoform X2"/>
    <property type="match status" value="1"/>
</dbReference>
<dbReference type="GO" id="GO:0050728">
    <property type="term" value="P:negative regulation of inflammatory response"/>
    <property type="evidence" value="ECO:0007669"/>
    <property type="project" value="TreeGrafter"/>
</dbReference>
<evidence type="ECO:0000256" key="6">
    <source>
        <dbReference type="ARBA" id="ARBA00023163"/>
    </source>
</evidence>
<reference evidence="11 12" key="1">
    <citation type="submission" date="2018-05" db="EMBL/GenBank/DDBJ databases">
        <authorList>
            <person name="Datahose"/>
        </authorList>
    </citation>
    <scope>NUCLEOTIDE SEQUENCE</scope>
</reference>
<dbReference type="Gene3D" id="1.10.565.10">
    <property type="entry name" value="Retinoid X Receptor"/>
    <property type="match status" value="1"/>
</dbReference>
<keyword evidence="8" id="KW-0539">Nucleus</keyword>
<dbReference type="SUPFAM" id="SSF48508">
    <property type="entry name" value="Nuclear receptor ligand-binding domain"/>
    <property type="match status" value="1"/>
</dbReference>
<feature type="region of interest" description="Disordered" evidence="9">
    <location>
        <begin position="221"/>
        <end position="252"/>
    </location>
</feature>
<keyword evidence="1" id="KW-0479">Metal-binding</keyword>
<organism evidence="11 12">
    <name type="scientific">Astatotilapia calliptera</name>
    <name type="common">Eastern happy</name>
    <name type="synonym">Chromis callipterus</name>
    <dbReference type="NCBI Taxonomy" id="8154"/>
    <lineage>
        <taxon>Eukaryota</taxon>
        <taxon>Metazoa</taxon>
        <taxon>Chordata</taxon>
        <taxon>Craniata</taxon>
        <taxon>Vertebrata</taxon>
        <taxon>Euteleostomi</taxon>
        <taxon>Actinopterygii</taxon>
        <taxon>Neopterygii</taxon>
        <taxon>Teleostei</taxon>
        <taxon>Neoteleostei</taxon>
        <taxon>Acanthomorphata</taxon>
        <taxon>Ovalentaria</taxon>
        <taxon>Cichlomorphae</taxon>
        <taxon>Cichliformes</taxon>
        <taxon>Cichlidae</taxon>
        <taxon>African cichlids</taxon>
        <taxon>Pseudocrenilabrinae</taxon>
        <taxon>Haplochromini</taxon>
        <taxon>Astatotilapia</taxon>
    </lineage>
</organism>
<reference evidence="12" key="2">
    <citation type="submission" date="2023-03" db="EMBL/GenBank/DDBJ databases">
        <authorList>
            <consortium name="Wellcome Sanger Institute Data Sharing"/>
        </authorList>
    </citation>
    <scope>NUCLEOTIDE SEQUENCE [LARGE SCALE GENOMIC DNA]</scope>
</reference>
<sequence length="467" mass="52978">MNEWMGPDINVVGPLQLPPNDEFSILESSHFYDILTDQGSPLLQDPDILPFTSYPSMQYQFMEPTVSSTPYYSTQNYYPQYNGDEWYSHTGIYELRKGPLEGSYEAEMEEGSSVVPAVCKRSRHLSQAGRVKGEELCVVCGDKASGYHYNALTCEGCKGFFRRSITKNAVYKCKSGGNCEMDMYMRRKCQECRLRKCKEMGMLAECLLTEIQCKSKRLRKNTKASPGQSTGDETEGPENVDNKQVTSTTRLSKEKVELTKEQQALMKLIVDAYNKHQIPQDFAKKLLQEQYSADENFLLLTEVATSQVQVLVEFTKSIPGNSFFFLPILWSTLQCYLKVMDRGMTDAGRVRKVKTQYLACCNDKCYDCHRVSVSGSRRSDCSAEGFSCGSHISALSSGFQQKDAHWIRATFRGEDTEEWYITRLHYTHVQLLQKHQRTPHGTGGTSSPYCRNHPDTRSALCQRSAGC</sequence>
<dbReference type="GO" id="GO:0090575">
    <property type="term" value="C:RNA polymerase II transcription regulator complex"/>
    <property type="evidence" value="ECO:0007669"/>
    <property type="project" value="TreeGrafter"/>
</dbReference>
<evidence type="ECO:0000256" key="4">
    <source>
        <dbReference type="ARBA" id="ARBA00023015"/>
    </source>
</evidence>
<keyword evidence="6" id="KW-0804">Transcription</keyword>
<evidence type="ECO:0000313" key="11">
    <source>
        <dbReference type="Ensembl" id="ENSACLP00000062235.1"/>
    </source>
</evidence>
<dbReference type="PRINTS" id="PR00047">
    <property type="entry name" value="STROIDFINGER"/>
</dbReference>
<keyword evidence="4" id="KW-0805">Transcription regulation</keyword>
<dbReference type="AlphaFoldDB" id="A0AAX7U0C8"/>
<evidence type="ECO:0000313" key="12">
    <source>
        <dbReference type="Proteomes" id="UP000265100"/>
    </source>
</evidence>
<name>A0AAX7U0C8_ASTCA</name>
<keyword evidence="7" id="KW-0675">Receptor</keyword>
<reference evidence="11" key="4">
    <citation type="submission" date="2025-09" db="UniProtKB">
        <authorList>
            <consortium name="Ensembl"/>
        </authorList>
    </citation>
    <scope>IDENTIFICATION</scope>
</reference>
<keyword evidence="3" id="KW-0862">Zinc</keyword>
<dbReference type="SMART" id="SM00399">
    <property type="entry name" value="ZnF_C4"/>
    <property type="match status" value="1"/>
</dbReference>
<keyword evidence="2" id="KW-0863">Zinc-finger</keyword>
<evidence type="ECO:0000256" key="3">
    <source>
        <dbReference type="ARBA" id="ARBA00022833"/>
    </source>
</evidence>
<dbReference type="Ensembl" id="ENSACLT00000096344.1">
    <property type="protein sequence ID" value="ENSACLP00000062235.1"/>
    <property type="gene ID" value="ENSACLG00000027394.2"/>
</dbReference>
<evidence type="ECO:0000259" key="10">
    <source>
        <dbReference type="PROSITE" id="PS51030"/>
    </source>
</evidence>
<evidence type="ECO:0000256" key="2">
    <source>
        <dbReference type="ARBA" id="ARBA00022771"/>
    </source>
</evidence>
<dbReference type="SUPFAM" id="SSF57716">
    <property type="entry name" value="Glucocorticoid receptor-like (DNA-binding domain)"/>
    <property type="match status" value="1"/>
</dbReference>
<protein>
    <recommendedName>
        <fullName evidence="10">Nuclear receptor domain-containing protein</fullName>
    </recommendedName>
</protein>
<dbReference type="PROSITE" id="PS00031">
    <property type="entry name" value="NUCLEAR_REC_DBD_1"/>
    <property type="match status" value="1"/>
</dbReference>
<proteinExistence type="predicted"/>
<dbReference type="GO" id="GO:0000122">
    <property type="term" value="P:negative regulation of transcription by RNA polymerase II"/>
    <property type="evidence" value="ECO:0007669"/>
    <property type="project" value="TreeGrafter"/>
</dbReference>
<evidence type="ECO:0000256" key="7">
    <source>
        <dbReference type="ARBA" id="ARBA00023170"/>
    </source>
</evidence>
<reference evidence="11" key="3">
    <citation type="submission" date="2025-08" db="UniProtKB">
        <authorList>
            <consortium name="Ensembl"/>
        </authorList>
    </citation>
    <scope>IDENTIFICATION</scope>
</reference>
<evidence type="ECO:0000256" key="1">
    <source>
        <dbReference type="ARBA" id="ARBA00022723"/>
    </source>
</evidence>
<gene>
    <name evidence="11" type="primary">NR1H4</name>
</gene>
<keyword evidence="12" id="KW-1185">Reference proteome</keyword>
<dbReference type="GeneTree" id="ENSGT00940000158037"/>
<evidence type="ECO:0000256" key="8">
    <source>
        <dbReference type="ARBA" id="ARBA00023242"/>
    </source>
</evidence>
<dbReference type="GO" id="GO:0000978">
    <property type="term" value="F:RNA polymerase II cis-regulatory region sequence-specific DNA binding"/>
    <property type="evidence" value="ECO:0007669"/>
    <property type="project" value="TreeGrafter"/>
</dbReference>
<dbReference type="InterPro" id="IPR050234">
    <property type="entry name" value="Nuclear_hormone_rcpt_NR1"/>
</dbReference>
<evidence type="ECO:0000256" key="5">
    <source>
        <dbReference type="ARBA" id="ARBA00023125"/>
    </source>
</evidence>
<evidence type="ECO:0000256" key="9">
    <source>
        <dbReference type="SAM" id="MobiDB-lite"/>
    </source>
</evidence>